<evidence type="ECO:0000256" key="10">
    <source>
        <dbReference type="ARBA" id="ARBA00047624"/>
    </source>
</evidence>
<dbReference type="PANTHER" id="PTHR43166">
    <property type="entry name" value="AMINO ACID IMPORT ATP-BINDING PROTEIN"/>
    <property type="match status" value="1"/>
</dbReference>
<dbReference type="InterPro" id="IPR030679">
    <property type="entry name" value="ABC_ATPase_HisP-typ"/>
</dbReference>
<dbReference type="FunFam" id="3.40.50.300:FF:000020">
    <property type="entry name" value="Amino acid ABC transporter ATP-binding component"/>
    <property type="match status" value="1"/>
</dbReference>
<dbReference type="Pfam" id="PF00005">
    <property type="entry name" value="ABC_tran"/>
    <property type="match status" value="1"/>
</dbReference>
<protein>
    <recommendedName>
        <fullName evidence="9">ABC-type polar-amino-acid transporter</fullName>
        <ecNumber evidence="9">7.4.2.1</ecNumber>
    </recommendedName>
</protein>
<dbReference type="Proteomes" id="UP000630097">
    <property type="component" value="Unassembled WGS sequence"/>
</dbReference>
<dbReference type="SUPFAM" id="SSF52540">
    <property type="entry name" value="P-loop containing nucleoside triphosphate hydrolases"/>
    <property type="match status" value="1"/>
</dbReference>
<proteinExistence type="inferred from homology"/>
<evidence type="ECO:0000256" key="5">
    <source>
        <dbReference type="ARBA" id="ARBA00022741"/>
    </source>
</evidence>
<organism evidence="12 13">
    <name type="scientific">Planotetraspora kaengkrachanensis</name>
    <dbReference type="NCBI Taxonomy" id="575193"/>
    <lineage>
        <taxon>Bacteria</taxon>
        <taxon>Bacillati</taxon>
        <taxon>Actinomycetota</taxon>
        <taxon>Actinomycetes</taxon>
        <taxon>Streptosporangiales</taxon>
        <taxon>Streptosporangiaceae</taxon>
        <taxon>Planotetraspora</taxon>
    </lineage>
</organism>
<dbReference type="InterPro" id="IPR017871">
    <property type="entry name" value="ABC_transporter-like_CS"/>
</dbReference>
<dbReference type="GO" id="GO:0016887">
    <property type="term" value="F:ATP hydrolysis activity"/>
    <property type="evidence" value="ECO:0007669"/>
    <property type="project" value="InterPro"/>
</dbReference>
<dbReference type="InterPro" id="IPR003439">
    <property type="entry name" value="ABC_transporter-like_ATP-bd"/>
</dbReference>
<evidence type="ECO:0000256" key="6">
    <source>
        <dbReference type="ARBA" id="ARBA00022840"/>
    </source>
</evidence>
<dbReference type="SMART" id="SM00382">
    <property type="entry name" value="AAA"/>
    <property type="match status" value="1"/>
</dbReference>
<comment type="similarity">
    <text evidence="2">Belongs to the ABC transporter superfamily.</text>
</comment>
<dbReference type="GO" id="GO:0005886">
    <property type="term" value="C:plasma membrane"/>
    <property type="evidence" value="ECO:0007669"/>
    <property type="project" value="UniProtKB-SubCell"/>
</dbReference>
<keyword evidence="6 12" id="KW-0067">ATP-binding</keyword>
<sequence>MNKHFGTLHVLKDIDLSVARGEVVVVIGPSGGGKSTLCRVINRLEAIDSGGITFDGQALPAEGKALAQLRSEVGMVFQSFNLFSHKTILENVTLGPIKVRGIARQQAEQRGLELLERVGIASQAAKYPAQLSGGQQQRVAIARALAMDPKMILFDEPTSALDPEMVQEVLDVMVGLASDGMTMLVVTHEMGFARRAADRVVFMADGQIVEESEPEAFFTQPKSDRARDFLSKILTH</sequence>
<dbReference type="CDD" id="cd03262">
    <property type="entry name" value="ABC_HisP_GlnQ"/>
    <property type="match status" value="1"/>
</dbReference>
<keyword evidence="8" id="KW-0472">Membrane</keyword>
<evidence type="ECO:0000313" key="13">
    <source>
        <dbReference type="Proteomes" id="UP000630097"/>
    </source>
</evidence>
<dbReference type="GO" id="GO:0015426">
    <property type="term" value="F:ATPase-coupled polar amino acid-transporter activity"/>
    <property type="evidence" value="ECO:0007669"/>
    <property type="project" value="UniProtKB-EC"/>
</dbReference>
<dbReference type="GO" id="GO:0005524">
    <property type="term" value="F:ATP binding"/>
    <property type="evidence" value="ECO:0007669"/>
    <property type="project" value="UniProtKB-KW"/>
</dbReference>
<evidence type="ECO:0000256" key="2">
    <source>
        <dbReference type="ARBA" id="ARBA00005417"/>
    </source>
</evidence>
<evidence type="ECO:0000256" key="3">
    <source>
        <dbReference type="ARBA" id="ARBA00022448"/>
    </source>
</evidence>
<feature type="domain" description="ABC transporter" evidence="11">
    <location>
        <begin position="1"/>
        <end position="230"/>
    </location>
</feature>
<dbReference type="InterPro" id="IPR003593">
    <property type="entry name" value="AAA+_ATPase"/>
</dbReference>
<dbReference type="PROSITE" id="PS50893">
    <property type="entry name" value="ABC_TRANSPORTER_2"/>
    <property type="match status" value="1"/>
</dbReference>
<dbReference type="PIRSF" id="PIRSF039085">
    <property type="entry name" value="ABC_ATPase_HisP"/>
    <property type="match status" value="1"/>
</dbReference>
<evidence type="ECO:0000256" key="9">
    <source>
        <dbReference type="ARBA" id="ARBA00038850"/>
    </source>
</evidence>
<dbReference type="PROSITE" id="PS00211">
    <property type="entry name" value="ABC_TRANSPORTER_1"/>
    <property type="match status" value="1"/>
</dbReference>
<comment type="caution">
    <text evidence="12">The sequence shown here is derived from an EMBL/GenBank/DDBJ whole genome shotgun (WGS) entry which is preliminary data.</text>
</comment>
<evidence type="ECO:0000256" key="1">
    <source>
        <dbReference type="ARBA" id="ARBA00004202"/>
    </source>
</evidence>
<keyword evidence="3" id="KW-0813">Transport</keyword>
<evidence type="ECO:0000256" key="7">
    <source>
        <dbReference type="ARBA" id="ARBA00022970"/>
    </source>
</evidence>
<dbReference type="EMBL" id="BONV01000007">
    <property type="protein sequence ID" value="GIG79220.1"/>
    <property type="molecule type" value="Genomic_DNA"/>
</dbReference>
<gene>
    <name evidence="12" type="ORF">Pka01_23470</name>
</gene>
<dbReference type="Gene3D" id="3.40.50.300">
    <property type="entry name" value="P-loop containing nucleotide triphosphate hydrolases"/>
    <property type="match status" value="1"/>
</dbReference>
<dbReference type="AlphaFoldDB" id="A0A8J3LYS2"/>
<dbReference type="InterPro" id="IPR050086">
    <property type="entry name" value="MetN_ABC_transporter-like"/>
</dbReference>
<dbReference type="InterPro" id="IPR027417">
    <property type="entry name" value="P-loop_NTPase"/>
</dbReference>
<dbReference type="EC" id="7.4.2.1" evidence="9"/>
<keyword evidence="4" id="KW-1003">Cell membrane</keyword>
<reference evidence="12 13" key="1">
    <citation type="submission" date="2021-01" db="EMBL/GenBank/DDBJ databases">
        <title>Whole genome shotgun sequence of Planotetraspora kaengkrachanensis NBRC 104272.</title>
        <authorList>
            <person name="Komaki H."/>
            <person name="Tamura T."/>
        </authorList>
    </citation>
    <scope>NUCLEOTIDE SEQUENCE [LARGE SCALE GENOMIC DNA]</scope>
    <source>
        <strain evidence="12 13">NBRC 104272</strain>
    </source>
</reference>
<comment type="catalytic activity">
    <reaction evidence="10">
        <text>a polar amino acid(out) + ATP + H2O = a polar amino acid(in) + ADP + phosphate + H(+)</text>
        <dbReference type="Rhea" id="RHEA:14673"/>
        <dbReference type="ChEBI" id="CHEBI:15377"/>
        <dbReference type="ChEBI" id="CHEBI:15378"/>
        <dbReference type="ChEBI" id="CHEBI:30616"/>
        <dbReference type="ChEBI" id="CHEBI:43474"/>
        <dbReference type="ChEBI" id="CHEBI:62031"/>
        <dbReference type="ChEBI" id="CHEBI:456216"/>
        <dbReference type="EC" id="7.4.2.1"/>
    </reaction>
    <physiologicalReaction direction="left-to-right" evidence="10">
        <dbReference type="Rhea" id="RHEA:14674"/>
    </physiologicalReaction>
</comment>
<name>A0A8J3LYS2_9ACTN</name>
<keyword evidence="7" id="KW-0029">Amino-acid transport</keyword>
<comment type="subcellular location">
    <subcellularLocation>
        <location evidence="1">Cell membrane</location>
        <topology evidence="1">Peripheral membrane protein</topology>
    </subcellularLocation>
</comment>
<dbReference type="PANTHER" id="PTHR43166:SF9">
    <property type="entry name" value="GLUTAMATE_ASPARTATE IMPORT ATP-BINDING PROTEIN GLTL"/>
    <property type="match status" value="1"/>
</dbReference>
<accession>A0A8J3LYS2</accession>
<evidence type="ECO:0000256" key="8">
    <source>
        <dbReference type="ARBA" id="ARBA00023136"/>
    </source>
</evidence>
<keyword evidence="5" id="KW-0547">Nucleotide-binding</keyword>
<keyword evidence="13" id="KW-1185">Reference proteome</keyword>
<evidence type="ECO:0000259" key="11">
    <source>
        <dbReference type="PROSITE" id="PS50893"/>
    </source>
</evidence>
<evidence type="ECO:0000313" key="12">
    <source>
        <dbReference type="EMBL" id="GIG79220.1"/>
    </source>
</evidence>
<evidence type="ECO:0000256" key="4">
    <source>
        <dbReference type="ARBA" id="ARBA00022475"/>
    </source>
</evidence>